<accession>A0A3G6TBY0</accession>
<dbReference type="AlphaFoldDB" id="A0A3G6TBY0"/>
<evidence type="ECO:0000313" key="1">
    <source>
        <dbReference type="EMBL" id="AZB23550.1"/>
    </source>
</evidence>
<reference evidence="2" key="1">
    <citation type="submission" date="2018-11" db="EMBL/GenBank/DDBJ databases">
        <title>Proposal to divide the Flavobacteriaceae and reorganize its genera based on Amino Acid Identity values calculated from whole genome sequences.</title>
        <authorList>
            <person name="Nicholson A.C."/>
            <person name="Gulvik C.A."/>
            <person name="Whitney A.M."/>
            <person name="Humrighouse B.W."/>
            <person name="Bell M."/>
            <person name="Holmes B."/>
            <person name="Steigerwalt A.G."/>
            <person name="Villarma A."/>
            <person name="Sheth M."/>
            <person name="Batra D."/>
            <person name="Pryor J."/>
            <person name="Bernardet J.-F."/>
            <person name="Hugo C."/>
            <person name="Kampfer P."/>
            <person name="Newman J."/>
            <person name="McQuiston J.R."/>
        </authorList>
    </citation>
    <scope>NUCLEOTIDE SEQUENCE [LARGE SCALE GENOMIC DNA]</scope>
    <source>
        <strain evidence="2">G0229</strain>
    </source>
</reference>
<name>A0A3G6TBY0_9FLAO</name>
<dbReference type="EMBL" id="CP033932">
    <property type="protein sequence ID" value="AZB23550.1"/>
    <property type="molecule type" value="Genomic_DNA"/>
</dbReference>
<protein>
    <submittedName>
        <fullName evidence="1">Uncharacterized protein</fullName>
    </submittedName>
</protein>
<proteinExistence type="predicted"/>
<sequence>MLFNNMAYTVVSHVKRKIYEHTQYHITRHPLKKSKTVCFTEEDLIKAEWKEDKEFVLNGFSYDVVQVSRINGKKLFFCYLDKKDIIINSLVDLSKKLTVKKRNLRTQIDLPGLRKDLLKTSRFTILVGKEFPLFLILDINTIPNHYYLSESTHYLSISIPPPEFRFA</sequence>
<gene>
    <name evidence="1" type="ORF">EG339_02375</name>
</gene>
<keyword evidence="2" id="KW-1185">Reference proteome</keyword>
<organism evidence="1 2">
    <name type="scientific">Chryseobacterium bernardetii</name>
    <dbReference type="NCBI Taxonomy" id="1241978"/>
    <lineage>
        <taxon>Bacteria</taxon>
        <taxon>Pseudomonadati</taxon>
        <taxon>Bacteroidota</taxon>
        <taxon>Flavobacteriia</taxon>
        <taxon>Flavobacteriales</taxon>
        <taxon>Weeksellaceae</taxon>
        <taxon>Chryseobacterium group</taxon>
        <taxon>Chryseobacterium</taxon>
    </lineage>
</organism>
<dbReference type="Proteomes" id="UP000271193">
    <property type="component" value="Chromosome"/>
</dbReference>
<evidence type="ECO:0000313" key="2">
    <source>
        <dbReference type="Proteomes" id="UP000271193"/>
    </source>
</evidence>
<dbReference type="KEGG" id="cben:EG339_02375"/>